<evidence type="ECO:0000259" key="4">
    <source>
        <dbReference type="SMART" id="SM00852"/>
    </source>
</evidence>
<keyword evidence="3" id="KW-1133">Transmembrane helix</keyword>
<dbReference type="SUPFAM" id="SSF63882">
    <property type="entry name" value="MoeA N-terminal region -like"/>
    <property type="match status" value="1"/>
</dbReference>
<dbReference type="UniPathway" id="UPA00344"/>
<dbReference type="GO" id="GO:0061599">
    <property type="term" value="F:molybdopterin molybdotransferase activity"/>
    <property type="evidence" value="ECO:0007669"/>
    <property type="project" value="TreeGrafter"/>
</dbReference>
<dbReference type="PANTHER" id="PTHR10192">
    <property type="entry name" value="MOLYBDOPTERIN BIOSYNTHESIS PROTEIN"/>
    <property type="match status" value="1"/>
</dbReference>
<dbReference type="Pfam" id="PF00994">
    <property type="entry name" value="MoCF_biosynth"/>
    <property type="match status" value="1"/>
</dbReference>
<dbReference type="Gene3D" id="2.170.190.11">
    <property type="entry name" value="Molybdopterin biosynthesis moea protein, domain 3"/>
    <property type="match status" value="1"/>
</dbReference>
<feature type="transmembrane region" description="Helical" evidence="3">
    <location>
        <begin position="312"/>
        <end position="334"/>
    </location>
</feature>
<dbReference type="InterPro" id="IPR038987">
    <property type="entry name" value="MoeA-like"/>
</dbReference>
<evidence type="ECO:0000256" key="3">
    <source>
        <dbReference type="SAM" id="Phobius"/>
    </source>
</evidence>
<comment type="caution">
    <text evidence="6">The sequence shown here is derived from an EMBL/GenBank/DDBJ whole genome shotgun (WGS) entry which is preliminary data.</text>
</comment>
<dbReference type="InterPro" id="IPR005110">
    <property type="entry name" value="MoeA_linker/N"/>
</dbReference>
<dbReference type="Pfam" id="PF03453">
    <property type="entry name" value="MoeA_N"/>
    <property type="match status" value="1"/>
</dbReference>
<dbReference type="CDD" id="cd00887">
    <property type="entry name" value="MoeA"/>
    <property type="match status" value="1"/>
</dbReference>
<keyword evidence="3" id="KW-0472">Membrane</keyword>
<dbReference type="SMART" id="SM00852">
    <property type="entry name" value="MoCF_biosynth"/>
    <property type="match status" value="1"/>
</dbReference>
<reference evidence="6" key="1">
    <citation type="journal article" date="2020" name="mSystems">
        <title>Genome- and Community-Level Interaction Insights into Carbon Utilization and Element Cycling Functions of Hydrothermarchaeota in Hydrothermal Sediment.</title>
        <authorList>
            <person name="Zhou Z."/>
            <person name="Liu Y."/>
            <person name="Xu W."/>
            <person name="Pan J."/>
            <person name="Luo Z.H."/>
            <person name="Li M."/>
        </authorList>
    </citation>
    <scope>NUCLEOTIDE SEQUENCE [LARGE SCALE GENOMIC DNA]</scope>
    <source>
        <strain evidence="5">SpSt-629</strain>
        <strain evidence="6">SpSt-688</strain>
    </source>
</reference>
<dbReference type="InterPro" id="IPR036135">
    <property type="entry name" value="MoeA_linker/N_sf"/>
</dbReference>
<dbReference type="PANTHER" id="PTHR10192:SF5">
    <property type="entry name" value="GEPHYRIN"/>
    <property type="match status" value="1"/>
</dbReference>
<evidence type="ECO:0000256" key="1">
    <source>
        <dbReference type="ARBA" id="ARBA00005046"/>
    </source>
</evidence>
<dbReference type="Gene3D" id="3.40.980.10">
    <property type="entry name" value="MoaB/Mog-like domain"/>
    <property type="match status" value="1"/>
</dbReference>
<name>A0A7J3MXF5_9CREN</name>
<proteinExistence type="predicted"/>
<dbReference type="InterPro" id="IPR036425">
    <property type="entry name" value="MoaB/Mog-like_dom_sf"/>
</dbReference>
<evidence type="ECO:0000313" key="6">
    <source>
        <dbReference type="EMBL" id="HGT98243.1"/>
    </source>
</evidence>
<organism evidence="6">
    <name type="scientific">Ignisphaera aggregans</name>
    <dbReference type="NCBI Taxonomy" id="334771"/>
    <lineage>
        <taxon>Archaea</taxon>
        <taxon>Thermoproteota</taxon>
        <taxon>Thermoprotei</taxon>
        <taxon>Desulfurococcales</taxon>
        <taxon>Desulfurococcaceae</taxon>
        <taxon>Ignisphaera</taxon>
    </lineage>
</organism>
<feature type="domain" description="MoaB/Mog" evidence="4">
    <location>
        <begin position="192"/>
        <end position="336"/>
    </location>
</feature>
<dbReference type="Gene3D" id="2.40.340.10">
    <property type="entry name" value="MoeA, C-terminal, domain IV"/>
    <property type="match status" value="1"/>
</dbReference>
<dbReference type="AlphaFoldDB" id="A0A7J3MXF5"/>
<gene>
    <name evidence="5" type="ORF">ENT99_03885</name>
    <name evidence="6" type="ORF">ENU64_02270</name>
</gene>
<dbReference type="Pfam" id="PF03454">
    <property type="entry name" value="MoeA_C"/>
    <property type="match status" value="1"/>
</dbReference>
<keyword evidence="2" id="KW-0501">Molybdenum cofactor biosynthesis</keyword>
<dbReference type="InterPro" id="IPR005111">
    <property type="entry name" value="MoeA_C_domain_IV"/>
</dbReference>
<evidence type="ECO:0000313" key="5">
    <source>
        <dbReference type="EMBL" id="HFQ78827.1"/>
    </source>
</evidence>
<evidence type="ECO:0000256" key="2">
    <source>
        <dbReference type="ARBA" id="ARBA00023150"/>
    </source>
</evidence>
<dbReference type="GO" id="GO:0006777">
    <property type="term" value="P:Mo-molybdopterin cofactor biosynthetic process"/>
    <property type="evidence" value="ECO:0007669"/>
    <property type="project" value="UniProtKB-KW"/>
</dbReference>
<dbReference type="EMBL" id="DTDH01000065">
    <property type="protein sequence ID" value="HGT98243.1"/>
    <property type="molecule type" value="Genomic_DNA"/>
</dbReference>
<sequence length="420" mass="45422">MVHNAVNKKLHRLIDLNEAIAKMSREIIIELSSECIDVVNALLRLSSRDIVAEYPLPFVDRSVVDGYAVKAEDTYGASEHNPIALRIVGEATFTTFNKISIGSGEAVKIYTGVPLPSGANAVVMLEDAIESGDIVYIMKSVNVYANVAIRGEDIALGRVIVRKGHVIEPKHIAALVALGISKLEVYEKIRVCIVSTGDEVVEIGSIDAETVHSKGLVFNSTAFLLKSYMDMLNFFEPMYIGIAKDSRHEIVSALEKSVKLCHVVIVTGGAGPSAHDLSIESIESIGGKLVVRGISMRPGRPTSAGVVNGKPVFMLSGFPVAAFFGFKFFVLPVIERVLGIVVPRRRIYAKLTKRIANIAGYTTFTRVKLTKCGNEFCAEPLASMGSGMISSLLDSDGVVVVPSNLEGFDEGQYVDVELIY</sequence>
<dbReference type="SUPFAM" id="SSF53218">
    <property type="entry name" value="Molybdenum cofactor biosynthesis proteins"/>
    <property type="match status" value="1"/>
</dbReference>
<keyword evidence="3" id="KW-0812">Transmembrane</keyword>
<comment type="pathway">
    <text evidence="1">Cofactor biosynthesis; molybdopterin biosynthesis.</text>
</comment>
<dbReference type="SUPFAM" id="SSF63867">
    <property type="entry name" value="MoeA C-terminal domain-like"/>
    <property type="match status" value="1"/>
</dbReference>
<dbReference type="InterPro" id="IPR001453">
    <property type="entry name" value="MoaB/Mog_dom"/>
</dbReference>
<dbReference type="EMBL" id="DTAU01000073">
    <property type="protein sequence ID" value="HFQ78827.1"/>
    <property type="molecule type" value="Genomic_DNA"/>
</dbReference>
<dbReference type="GO" id="GO:0005737">
    <property type="term" value="C:cytoplasm"/>
    <property type="evidence" value="ECO:0007669"/>
    <property type="project" value="TreeGrafter"/>
</dbReference>
<accession>A0A7J3MXF5</accession>
<dbReference type="Gene3D" id="3.90.105.10">
    <property type="entry name" value="Molybdopterin biosynthesis moea protein, domain 2"/>
    <property type="match status" value="1"/>
</dbReference>
<keyword evidence="6" id="KW-0808">Transferase</keyword>
<protein>
    <submittedName>
        <fullName evidence="6">Molybdopterin molybdenumtransferase MoeA</fullName>
    </submittedName>
</protein>
<dbReference type="InterPro" id="IPR036688">
    <property type="entry name" value="MoeA_C_domain_IV_sf"/>
</dbReference>